<reference evidence="2 3" key="1">
    <citation type="submission" date="2017-06" db="EMBL/GenBank/DDBJ databases">
        <title>Comparative genomic analysis of Ambrosia Fusariam Clade fungi.</title>
        <authorList>
            <person name="Stajich J.E."/>
            <person name="Carrillo J."/>
            <person name="Kijimoto T."/>
            <person name="Eskalen A."/>
            <person name="O'Donnell K."/>
            <person name="Kasson M."/>
        </authorList>
    </citation>
    <scope>NUCLEOTIDE SEQUENCE [LARGE SCALE GENOMIC DNA]</scope>
    <source>
        <strain evidence="2">UCR3666</strain>
    </source>
</reference>
<comment type="caution">
    <text evidence="2">The sequence shown here is derived from an EMBL/GenBank/DDBJ whole genome shotgun (WGS) entry which is preliminary data.</text>
</comment>
<dbReference type="EMBL" id="NKUJ01000695">
    <property type="protein sequence ID" value="RMJ00544.1"/>
    <property type="molecule type" value="Genomic_DNA"/>
</dbReference>
<feature type="region of interest" description="Disordered" evidence="1">
    <location>
        <begin position="1"/>
        <end position="75"/>
    </location>
</feature>
<dbReference type="AlphaFoldDB" id="A0A3M2R5J6"/>
<proteinExistence type="predicted"/>
<dbReference type="Proteomes" id="UP000277212">
    <property type="component" value="Unassembled WGS sequence"/>
</dbReference>
<gene>
    <name evidence="2" type="ORF">CDV36_015903</name>
</gene>
<evidence type="ECO:0000256" key="1">
    <source>
        <dbReference type="SAM" id="MobiDB-lite"/>
    </source>
</evidence>
<evidence type="ECO:0000313" key="2">
    <source>
        <dbReference type="EMBL" id="RMJ00544.1"/>
    </source>
</evidence>
<protein>
    <submittedName>
        <fullName evidence="2">Uncharacterized protein</fullName>
    </submittedName>
</protein>
<keyword evidence="3" id="KW-1185">Reference proteome</keyword>
<name>A0A3M2R5J6_9HYPO</name>
<feature type="compositionally biased region" description="Basic and acidic residues" evidence="1">
    <location>
        <begin position="49"/>
        <end position="58"/>
    </location>
</feature>
<organism evidence="2 3">
    <name type="scientific">Fusarium kuroshium</name>
    <dbReference type="NCBI Taxonomy" id="2010991"/>
    <lineage>
        <taxon>Eukaryota</taxon>
        <taxon>Fungi</taxon>
        <taxon>Dikarya</taxon>
        <taxon>Ascomycota</taxon>
        <taxon>Pezizomycotina</taxon>
        <taxon>Sordariomycetes</taxon>
        <taxon>Hypocreomycetidae</taxon>
        <taxon>Hypocreales</taxon>
        <taxon>Nectriaceae</taxon>
        <taxon>Fusarium</taxon>
        <taxon>Fusarium solani species complex</taxon>
    </lineage>
</organism>
<sequence length="97" mass="10251">MKSRSTGHGPPPHQRAPARAIVPEIQRPGCGHISLSPVIQAPDSEEAGGDGHETREASYHSGNPLSPVRNSERTTVNSSLEALFVQGRSCASTSVVR</sequence>
<feature type="non-terminal residue" evidence="2">
    <location>
        <position position="97"/>
    </location>
</feature>
<evidence type="ECO:0000313" key="3">
    <source>
        <dbReference type="Proteomes" id="UP000277212"/>
    </source>
</evidence>
<accession>A0A3M2R5J6</accession>